<organism evidence="4 5">
    <name type="scientific">Bimuria novae-zelandiae CBS 107.79</name>
    <dbReference type="NCBI Taxonomy" id="1447943"/>
    <lineage>
        <taxon>Eukaryota</taxon>
        <taxon>Fungi</taxon>
        <taxon>Dikarya</taxon>
        <taxon>Ascomycota</taxon>
        <taxon>Pezizomycotina</taxon>
        <taxon>Dothideomycetes</taxon>
        <taxon>Pleosporomycetidae</taxon>
        <taxon>Pleosporales</taxon>
        <taxon>Massarineae</taxon>
        <taxon>Didymosphaeriaceae</taxon>
        <taxon>Bimuria</taxon>
    </lineage>
</organism>
<sequence length="1452" mass="164534">MSTNLPDLRTAWVEACTKFKEATGFDLAAAATAGEGRDDIVAKFNNVKAKNAKDQQKMEKVKTVVGKTLVAVERLGQVAADGVAMVFGSPANITMNCISFFINAGIEYKNIANNIEDLFGRIITIMERFQIYRDNEQLLKPPMIRVAHRLLISVVDICRICYENLRKNRAKKFFGIALFSDDGGIKDQFALLDSLEDQELQMKTTSTLVAAEKTQKSIQALDAQNAKIASFVTDLTESGTDQKILKELKEKLGVDESLSKGEYQWYYDKLDSDSCSWLKTDTLYQSWSNAKEDKTPLLLLQGEEGCGKSYILTAIIRDLRTQYPQNQDGVARISVGYCYLTRGGKKNGEGPKGERSIRDALREWAWQVINKDVFYRKNIQATFKKSADLGDLEEIWKKLFLDHLNDNVTFYLALDGTHELDERGMHDLCTLIQTLSPSELSTGRLKVAITARPTLVKNLSVPNSISTPLVDLREKNRADMEKFIRDKASNLTIFQKTSEQVQALKEEVCTTLLDAVDGNFSLADLKLKEISNKYDPEEVKQIIHSVSGNADLKNSVVDIIREANRTLTTREMEDLNTLLLWVMYGQWGMQIYELEAVLFVEQGRESLQPLVHEIKEKFSSFFELDGDNTYATVELKYDSIADYFKTIAIENQVSETSQSKALTKGEIRLVQHFVEKLCDQDIYSRLGLGDFFDQKISQSDVGVTVDCDNAHAKVALTCLRVNSENMGPECSPLNTYAATNLVSHFKQIDMDRVDPRLKAELGLPLVRTFRDPVCIRKTNAWPWSGWSYMDEGLQNVVRLFRSSALTSKIDTGGTDHRAWVDAVLKEPIPEVALLKDTAKLMTDKWLSEEDGEEIVDCFRWLYGYMNKIQNAENPNKPRYGKPYAVSTIDIEDIENVVQTVQRLQALDMSDTMTLRNLAITYRECEHITEAIEQFKHILSFDSEHLFTHAGLARAYAAEVKGGPKPDWQNAIHHYDIVIERCKTGVRLFSDVVPEEQIRILLVQKAFWLRKLEQFDAAQEIYLKMLQDDPENDTIRLEFILTLCEAQNYSVVVETLETLNQIEEETHKNRLSRFFHNHADDESCHSSIVQAFKQSGLISRVRSYYEQSLADARQDESEWVSKWVRTTLTYRLAAMLWNHGSNETEKEEAIKMWESLLSEENNYDQIRAARRLARIYITKAVEAGRDSPVAAEMLERVQKFGRPSDGAKADDDDSWGIGLTSGQARSLLARYYSRVGDFKTARRLLRSDLDVGLKLLSDEDLENDWQGYRKLGDVFMDCGDDENAIAAWSMIQPTQGLQLYRDYAPSTITNDESNAALETGEIRPLMRHATTSFSLAKKLEGPLGYSCDGKCGKQWTFADDIYICRECIDTQFDAPCLEKLRRGALSCDACDKDHAFLHIPAWDIENADRAEAGKILVGGDVLDVNEWKEAIRKEWDTTEVNGVEGSTAVDAAA</sequence>
<evidence type="ECO:0000313" key="4">
    <source>
        <dbReference type="EMBL" id="KAF1969307.1"/>
    </source>
</evidence>
<dbReference type="InterPro" id="IPR056884">
    <property type="entry name" value="NPHP3-like_N"/>
</dbReference>
<dbReference type="InterPro" id="IPR011990">
    <property type="entry name" value="TPR-like_helical_dom_sf"/>
</dbReference>
<evidence type="ECO:0000256" key="1">
    <source>
        <dbReference type="ARBA" id="ARBA00022737"/>
    </source>
</evidence>
<evidence type="ECO:0000259" key="2">
    <source>
        <dbReference type="Pfam" id="PF17109"/>
    </source>
</evidence>
<dbReference type="InterPro" id="IPR027417">
    <property type="entry name" value="P-loop_NTPase"/>
</dbReference>
<evidence type="ECO:0000313" key="5">
    <source>
        <dbReference type="Proteomes" id="UP000800036"/>
    </source>
</evidence>
<proteinExistence type="predicted"/>
<dbReference type="OrthoDB" id="2913095at2759"/>
<dbReference type="Gene3D" id="1.25.40.10">
    <property type="entry name" value="Tetratricopeptide repeat domain"/>
    <property type="match status" value="1"/>
</dbReference>
<dbReference type="Pfam" id="PF24883">
    <property type="entry name" value="NPHP3_N"/>
    <property type="match status" value="1"/>
</dbReference>
<dbReference type="PANTHER" id="PTHR10039">
    <property type="entry name" value="AMELOGENIN"/>
    <property type="match status" value="1"/>
</dbReference>
<accession>A0A6A5V7L9</accession>
<reference evidence="4" key="1">
    <citation type="journal article" date="2020" name="Stud. Mycol.">
        <title>101 Dothideomycetes genomes: a test case for predicting lifestyles and emergence of pathogens.</title>
        <authorList>
            <person name="Haridas S."/>
            <person name="Albert R."/>
            <person name="Binder M."/>
            <person name="Bloem J."/>
            <person name="Labutti K."/>
            <person name="Salamov A."/>
            <person name="Andreopoulos B."/>
            <person name="Baker S."/>
            <person name="Barry K."/>
            <person name="Bills G."/>
            <person name="Bluhm B."/>
            <person name="Cannon C."/>
            <person name="Castanera R."/>
            <person name="Culley D."/>
            <person name="Daum C."/>
            <person name="Ezra D."/>
            <person name="Gonzalez J."/>
            <person name="Henrissat B."/>
            <person name="Kuo A."/>
            <person name="Liang C."/>
            <person name="Lipzen A."/>
            <person name="Lutzoni F."/>
            <person name="Magnuson J."/>
            <person name="Mondo S."/>
            <person name="Nolan M."/>
            <person name="Ohm R."/>
            <person name="Pangilinan J."/>
            <person name="Park H.-J."/>
            <person name="Ramirez L."/>
            <person name="Alfaro M."/>
            <person name="Sun H."/>
            <person name="Tritt A."/>
            <person name="Yoshinaga Y."/>
            <person name="Zwiers L.-H."/>
            <person name="Turgeon B."/>
            <person name="Goodwin S."/>
            <person name="Spatafora J."/>
            <person name="Crous P."/>
            <person name="Grigoriev I."/>
        </authorList>
    </citation>
    <scope>NUCLEOTIDE SEQUENCE</scope>
    <source>
        <strain evidence="4">CBS 107.79</strain>
    </source>
</reference>
<keyword evidence="1" id="KW-0677">Repeat</keyword>
<dbReference type="Proteomes" id="UP000800036">
    <property type="component" value="Unassembled WGS sequence"/>
</dbReference>
<dbReference type="Gene3D" id="3.40.50.300">
    <property type="entry name" value="P-loop containing nucleotide triphosphate hydrolases"/>
    <property type="match status" value="1"/>
</dbReference>
<dbReference type="SUPFAM" id="SSF48452">
    <property type="entry name" value="TPR-like"/>
    <property type="match status" value="1"/>
</dbReference>
<name>A0A6A5V7L9_9PLEO</name>
<dbReference type="SUPFAM" id="SSF52540">
    <property type="entry name" value="P-loop containing nucleoside triphosphate hydrolases"/>
    <property type="match status" value="1"/>
</dbReference>
<dbReference type="Pfam" id="PF17109">
    <property type="entry name" value="Goodbye"/>
    <property type="match status" value="1"/>
</dbReference>
<keyword evidence="5" id="KW-1185">Reference proteome</keyword>
<gene>
    <name evidence="4" type="ORF">BU23DRAFT_477557</name>
</gene>
<protein>
    <submittedName>
        <fullName evidence="4">Uncharacterized protein</fullName>
    </submittedName>
</protein>
<feature type="domain" description="Fungal STAND N-terminal Goodbye" evidence="2">
    <location>
        <begin position="12"/>
        <end position="132"/>
    </location>
</feature>
<dbReference type="PANTHER" id="PTHR10039:SF17">
    <property type="entry name" value="FUNGAL STAND N-TERMINAL GOODBYE DOMAIN-CONTAINING PROTEIN-RELATED"/>
    <property type="match status" value="1"/>
</dbReference>
<evidence type="ECO:0000259" key="3">
    <source>
        <dbReference type="Pfam" id="PF24883"/>
    </source>
</evidence>
<feature type="domain" description="Nephrocystin 3-like N-terminal" evidence="3">
    <location>
        <begin position="274"/>
        <end position="452"/>
    </location>
</feature>
<dbReference type="EMBL" id="ML976711">
    <property type="protein sequence ID" value="KAF1969307.1"/>
    <property type="molecule type" value="Genomic_DNA"/>
</dbReference>
<dbReference type="InterPro" id="IPR031350">
    <property type="entry name" value="Goodbye_dom"/>
</dbReference>